<dbReference type="SUPFAM" id="SSF51735">
    <property type="entry name" value="NAD(P)-binding Rossmann-fold domains"/>
    <property type="match status" value="1"/>
</dbReference>
<dbReference type="CDD" id="cd05289">
    <property type="entry name" value="MDR_like_2"/>
    <property type="match status" value="1"/>
</dbReference>
<accession>A0ABP0TWL0</accession>
<dbReference type="Proteomes" id="UP001497512">
    <property type="component" value="Chromosome 15"/>
</dbReference>
<evidence type="ECO:0000313" key="6">
    <source>
        <dbReference type="EMBL" id="CAK9206825.1"/>
    </source>
</evidence>
<evidence type="ECO:0000259" key="5">
    <source>
        <dbReference type="SMART" id="SM00829"/>
    </source>
</evidence>
<feature type="region of interest" description="Disordered" evidence="3">
    <location>
        <begin position="82"/>
        <end position="101"/>
    </location>
</feature>
<dbReference type="PANTHER" id="PTHR44573">
    <property type="entry name" value="NADPH-DEPENDENT ALKENAL/ONE OXIDOREDUCTASE, CHLOROPLASTIC"/>
    <property type="match status" value="1"/>
</dbReference>
<protein>
    <recommendedName>
        <fullName evidence="5">Enoyl reductase (ER) domain-containing protein</fullName>
    </recommendedName>
</protein>
<dbReference type="PANTHER" id="PTHR44573:SF1">
    <property type="entry name" value="NADPH-DEPENDENT ALKENAL_ONE OXIDOREDUCTASE, CHLOROPLASTIC"/>
    <property type="match status" value="1"/>
</dbReference>
<evidence type="ECO:0000256" key="1">
    <source>
        <dbReference type="ARBA" id="ARBA00010371"/>
    </source>
</evidence>
<reference evidence="6" key="1">
    <citation type="submission" date="2024-02" db="EMBL/GenBank/DDBJ databases">
        <authorList>
            <consortium name="ELIXIR-Norway"/>
            <consortium name="Elixir Norway"/>
        </authorList>
    </citation>
    <scope>NUCLEOTIDE SEQUENCE</scope>
</reference>
<dbReference type="SUPFAM" id="SSF50129">
    <property type="entry name" value="GroES-like"/>
    <property type="match status" value="1"/>
</dbReference>
<evidence type="ECO:0000256" key="3">
    <source>
        <dbReference type="SAM" id="MobiDB-lite"/>
    </source>
</evidence>
<evidence type="ECO:0000256" key="2">
    <source>
        <dbReference type="ARBA" id="ARBA00023002"/>
    </source>
</evidence>
<feature type="chain" id="PRO_5046849536" description="Enoyl reductase (ER) domain-containing protein" evidence="4">
    <location>
        <begin position="31"/>
        <end position="506"/>
    </location>
</feature>
<dbReference type="Pfam" id="PF08240">
    <property type="entry name" value="ADH_N"/>
    <property type="match status" value="1"/>
</dbReference>
<proteinExistence type="inferred from homology"/>
<gene>
    <name evidence="6" type="ORF">CSSPTR1EN2_LOCUS8542</name>
</gene>
<feature type="domain" description="Enoyl reductase (ER)" evidence="5">
    <location>
        <begin position="208"/>
        <end position="502"/>
    </location>
</feature>
<dbReference type="InterPro" id="IPR044626">
    <property type="entry name" value="AOR-like"/>
</dbReference>
<dbReference type="Gene3D" id="3.40.50.720">
    <property type="entry name" value="NAD(P)-binding Rossmann-like Domain"/>
    <property type="match status" value="1"/>
</dbReference>
<dbReference type="Gene3D" id="3.90.180.10">
    <property type="entry name" value="Medium-chain alcohol dehydrogenases, catalytic domain"/>
    <property type="match status" value="1"/>
</dbReference>
<comment type="similarity">
    <text evidence="1">Belongs to the zinc-containing alcohol dehydrogenase family. Quinone oxidoreductase subfamily.</text>
</comment>
<name>A0ABP0TWL0_9BRYO</name>
<dbReference type="Pfam" id="PF13602">
    <property type="entry name" value="ADH_zinc_N_2"/>
    <property type="match status" value="1"/>
</dbReference>
<organism evidence="6 7">
    <name type="scientific">Sphagnum troendelagicum</name>
    <dbReference type="NCBI Taxonomy" id="128251"/>
    <lineage>
        <taxon>Eukaryota</taxon>
        <taxon>Viridiplantae</taxon>
        <taxon>Streptophyta</taxon>
        <taxon>Embryophyta</taxon>
        <taxon>Bryophyta</taxon>
        <taxon>Sphagnophytina</taxon>
        <taxon>Sphagnopsida</taxon>
        <taxon>Sphagnales</taxon>
        <taxon>Sphagnaceae</taxon>
        <taxon>Sphagnum</taxon>
    </lineage>
</organism>
<dbReference type="InterPro" id="IPR011032">
    <property type="entry name" value="GroES-like_sf"/>
</dbReference>
<dbReference type="EMBL" id="OZ019907">
    <property type="protein sequence ID" value="CAK9206825.1"/>
    <property type="molecule type" value="Genomic_DNA"/>
</dbReference>
<keyword evidence="7" id="KW-1185">Reference proteome</keyword>
<dbReference type="InterPro" id="IPR020843">
    <property type="entry name" value="ER"/>
</dbReference>
<sequence>MAASCASAASSRRSLAFPTVFLCLISHLLCLDFVAASGGGSVGGLRFYSQRYSVAPAYAPVATYGPRVSPIVTPPAPPLAPPVAVGGPTPPPAGSPLATPSPLYPPPIVQAPVVSPVATPTTPPPPPTAPAPSTVPAYAPKSWTPVGAPTVPASSSVPLYAPVSPPLAGVPVSSPVRAEVATEKAGAAKISAMEVPTTHKAWTYAEYGPPGVLKLEQIPVPDVAADEVLVKVHAAALNPVDGKRRQGKFKNTDSPLPTVPGYDVAGVVMKVGKEVSKFKEGDEVYADVSEAALNKPRQFGSLAQYTAVQEKLLALKPTRLSFAEAASLPLAILTAQEAFDRVNLKVGQSVFINGGAGGVGTLAIQLAKQVYGASLVVTTGSAGKVDLLKSLGVDKVIDYKKEKYEELPDKYDVVFDTVGECNRCVKVVKEGGAVVALTGAVEPPGFRFVVTSNGENLAKLTPFLESGKVKALIDPKGSFTFSEVVEAFEYLETGRATGKVVIAPIE</sequence>
<keyword evidence="2" id="KW-0560">Oxidoreductase</keyword>
<evidence type="ECO:0000313" key="7">
    <source>
        <dbReference type="Proteomes" id="UP001497512"/>
    </source>
</evidence>
<keyword evidence="4" id="KW-0732">Signal</keyword>
<dbReference type="SMART" id="SM00829">
    <property type="entry name" value="PKS_ER"/>
    <property type="match status" value="1"/>
</dbReference>
<feature type="compositionally biased region" description="Pro residues" evidence="3">
    <location>
        <begin position="121"/>
        <end position="130"/>
    </location>
</feature>
<feature type="signal peptide" evidence="4">
    <location>
        <begin position="1"/>
        <end position="30"/>
    </location>
</feature>
<dbReference type="InterPro" id="IPR013154">
    <property type="entry name" value="ADH-like_N"/>
</dbReference>
<feature type="region of interest" description="Disordered" evidence="3">
    <location>
        <begin position="115"/>
        <end position="134"/>
    </location>
</feature>
<evidence type="ECO:0000256" key="4">
    <source>
        <dbReference type="SAM" id="SignalP"/>
    </source>
</evidence>
<dbReference type="InterPro" id="IPR036291">
    <property type="entry name" value="NAD(P)-bd_dom_sf"/>
</dbReference>